<dbReference type="InterPro" id="IPR013557">
    <property type="entry name" value="AntA/B_antirep"/>
</dbReference>
<dbReference type="Pfam" id="PF08346">
    <property type="entry name" value="AntA"/>
    <property type="match status" value="1"/>
</dbReference>
<evidence type="ECO:0000313" key="3">
    <source>
        <dbReference type="EMBL" id="GJE77260.1"/>
    </source>
</evidence>
<reference evidence="3" key="2">
    <citation type="submission" date="2021-08" db="EMBL/GenBank/DDBJ databases">
        <authorList>
            <person name="Tani A."/>
            <person name="Ola A."/>
            <person name="Ogura Y."/>
            <person name="Katsura K."/>
            <person name="Hayashi T."/>
        </authorList>
    </citation>
    <scope>NUCLEOTIDE SEQUENCE</scope>
    <source>
        <strain evidence="3">DSM 14458</strain>
    </source>
</reference>
<evidence type="ECO:0000313" key="4">
    <source>
        <dbReference type="Proteomes" id="UP001055093"/>
    </source>
</evidence>
<feature type="domain" description="AntA/AntB antirepressor" evidence="2">
    <location>
        <begin position="20"/>
        <end position="91"/>
    </location>
</feature>
<dbReference type="InterPro" id="IPR005039">
    <property type="entry name" value="Ant_C"/>
</dbReference>
<protein>
    <recommendedName>
        <fullName evidence="5">Phage antirepressor Ant</fullName>
    </recommendedName>
</protein>
<proteinExistence type="predicted"/>
<dbReference type="Pfam" id="PF03374">
    <property type="entry name" value="ANT"/>
    <property type="match status" value="1"/>
</dbReference>
<evidence type="ECO:0000259" key="2">
    <source>
        <dbReference type="Pfam" id="PF08346"/>
    </source>
</evidence>
<gene>
    <name evidence="3" type="ORF">BGCPKDLD_3863</name>
</gene>
<evidence type="ECO:0008006" key="5">
    <source>
        <dbReference type="Google" id="ProtNLM"/>
    </source>
</evidence>
<dbReference type="Proteomes" id="UP001055093">
    <property type="component" value="Unassembled WGS sequence"/>
</dbReference>
<dbReference type="PANTHER" id="PTHR36180">
    <property type="entry name" value="DNA-BINDING PROTEIN-RELATED-RELATED"/>
    <property type="match status" value="1"/>
</dbReference>
<evidence type="ECO:0000259" key="1">
    <source>
        <dbReference type="Pfam" id="PF03374"/>
    </source>
</evidence>
<name>A0ABQ4UZJ7_9HYPH</name>
<reference evidence="3" key="1">
    <citation type="journal article" date="2021" name="Front. Microbiol.">
        <title>Comprehensive Comparative Genomics and Phenotyping of Methylobacterium Species.</title>
        <authorList>
            <person name="Alessa O."/>
            <person name="Ogura Y."/>
            <person name="Fujitani Y."/>
            <person name="Takami H."/>
            <person name="Hayashi T."/>
            <person name="Sahin N."/>
            <person name="Tani A."/>
        </authorList>
    </citation>
    <scope>NUCLEOTIDE SEQUENCE</scope>
    <source>
        <strain evidence="3">DSM 14458</strain>
    </source>
</reference>
<feature type="domain" description="Antirepressor protein C-terminal" evidence="1">
    <location>
        <begin position="142"/>
        <end position="244"/>
    </location>
</feature>
<comment type="caution">
    <text evidence="3">The sequence shown here is derived from an EMBL/GenBank/DDBJ whole genome shotgun (WGS) entry which is preliminary data.</text>
</comment>
<accession>A0ABQ4UZJ7</accession>
<organism evidence="3 4">
    <name type="scientific">Methylorubrum suomiense</name>
    <dbReference type="NCBI Taxonomy" id="144191"/>
    <lineage>
        <taxon>Bacteria</taxon>
        <taxon>Pseudomonadati</taxon>
        <taxon>Pseudomonadota</taxon>
        <taxon>Alphaproteobacteria</taxon>
        <taxon>Hyphomicrobiales</taxon>
        <taxon>Methylobacteriaceae</taxon>
        <taxon>Methylorubrum</taxon>
    </lineage>
</organism>
<keyword evidence="4" id="KW-1185">Reference proteome</keyword>
<dbReference type="PANTHER" id="PTHR36180:SF1">
    <property type="entry name" value="ANTA_ANTB ANTIREPRESSOR DOMAIN-CONTAINING PROTEIN"/>
    <property type="match status" value="1"/>
</dbReference>
<dbReference type="EMBL" id="BPRE01000013">
    <property type="protein sequence ID" value="GJE77260.1"/>
    <property type="molecule type" value="Genomic_DNA"/>
</dbReference>
<sequence length="265" mass="29048">MTSFPTVSDQPIGGGAVPTVDARELHAFLDVRRDFSTWIKDRLQTYGFAQDVDFVIVHAAPQIGGVGNRGARLDYALTLDTAKELSMVERTEKGKAARRYFIECERQAKLAQVAPVSVPQTLPEALRLAADLAEANARQSERIAVLEPQAAALMTLAETEGTFCIRDAAKALGEPENALRTYLKRNGWIYQRTPTDPWVARSERLAAGMMRTKVVPVETSTGTWNRTQARITSRGLAFLAVRLGKPVPLEAQARLPLALPAPVRA</sequence>